<comment type="cofactor">
    <cofactor evidence="1">
        <name>Fe cation</name>
        <dbReference type="ChEBI" id="CHEBI:24875"/>
    </cofactor>
</comment>
<dbReference type="PANTHER" id="PTHR20883:SF49">
    <property type="entry name" value="PHYTANOYL-COA DIOXYGENASE"/>
    <property type="match status" value="1"/>
</dbReference>
<dbReference type="Pfam" id="PF05721">
    <property type="entry name" value="PhyH"/>
    <property type="match status" value="1"/>
</dbReference>
<evidence type="ECO:0000313" key="2">
    <source>
        <dbReference type="Proteomes" id="UP000001554"/>
    </source>
</evidence>
<dbReference type="Gene3D" id="2.60.120.620">
    <property type="entry name" value="q2cbj1_9rhob like domain"/>
    <property type="match status" value="1"/>
</dbReference>
<dbReference type="Proteomes" id="UP000001554">
    <property type="component" value="Chromosome 7"/>
</dbReference>
<dbReference type="GeneID" id="118419175"/>
<protein>
    <submittedName>
        <fullName evidence="3">Uncharacterized protein LOC118419175 isoform X1</fullName>
    </submittedName>
</protein>
<accession>A0A9J7LG33</accession>
<dbReference type="OrthoDB" id="445007at2759"/>
<keyword evidence="2" id="KW-1185">Reference proteome</keyword>
<dbReference type="RefSeq" id="XP_035681400.1">
    <property type="nucleotide sequence ID" value="XM_035825507.1"/>
</dbReference>
<organism evidence="2 3">
    <name type="scientific">Branchiostoma floridae</name>
    <name type="common">Florida lancelet</name>
    <name type="synonym">Amphioxus</name>
    <dbReference type="NCBI Taxonomy" id="7739"/>
    <lineage>
        <taxon>Eukaryota</taxon>
        <taxon>Metazoa</taxon>
        <taxon>Chordata</taxon>
        <taxon>Cephalochordata</taxon>
        <taxon>Leptocardii</taxon>
        <taxon>Amphioxiformes</taxon>
        <taxon>Branchiostomatidae</taxon>
        <taxon>Branchiostoma</taxon>
    </lineage>
</organism>
<reference evidence="2" key="1">
    <citation type="journal article" date="2020" name="Nat. Ecol. Evol.">
        <title>Deeply conserved synteny resolves early events in vertebrate evolution.</title>
        <authorList>
            <person name="Simakov O."/>
            <person name="Marletaz F."/>
            <person name="Yue J.X."/>
            <person name="O'Connell B."/>
            <person name="Jenkins J."/>
            <person name="Brandt A."/>
            <person name="Calef R."/>
            <person name="Tung C.H."/>
            <person name="Huang T.K."/>
            <person name="Schmutz J."/>
            <person name="Satoh N."/>
            <person name="Yu J.K."/>
            <person name="Putnam N.H."/>
            <person name="Green R.E."/>
            <person name="Rokhsar D.S."/>
        </authorList>
    </citation>
    <scope>NUCLEOTIDE SEQUENCE [LARGE SCALE GENOMIC DNA]</scope>
    <source>
        <strain evidence="2">S238N-H82</strain>
    </source>
</reference>
<reference evidence="3" key="2">
    <citation type="submission" date="2025-08" db="UniProtKB">
        <authorList>
            <consortium name="RefSeq"/>
        </authorList>
    </citation>
    <scope>IDENTIFICATION</scope>
    <source>
        <strain evidence="3">S238N-H82</strain>
        <tissue evidence="3">Testes</tissue>
    </source>
</reference>
<dbReference type="KEGG" id="bfo:118419175"/>
<evidence type="ECO:0000256" key="1">
    <source>
        <dbReference type="ARBA" id="ARBA00001962"/>
    </source>
</evidence>
<dbReference type="InterPro" id="IPR008775">
    <property type="entry name" value="Phytyl_CoA_dOase-like"/>
</dbReference>
<name>A0A9J7LG33_BRAFL</name>
<proteinExistence type="predicted"/>
<dbReference type="AlphaFoldDB" id="A0A9J7LG33"/>
<dbReference type="SUPFAM" id="SSF51197">
    <property type="entry name" value="Clavaminate synthase-like"/>
    <property type="match status" value="1"/>
</dbReference>
<sequence>MDSQTAIFYHEHVLTKDPGTYKTTPWHHDQSYYPVDGDKVCSIWMPVDPVPMETCVQFVRGSQGWGWFYPRKFATTLNYSLTGGDTGSKTFRDVPDIDGDRDKYDILTWDVQPGDCIVFHMKTPHGAPANPSLSLRRRVVSTRWVGDDAVLAERPWEVSPPITGDLKYGDKMACDTFPLIWKRD</sequence>
<gene>
    <name evidence="3" type="primary">LOC118419175</name>
</gene>
<evidence type="ECO:0000313" key="3">
    <source>
        <dbReference type="RefSeq" id="XP_035681400.1"/>
    </source>
</evidence>
<dbReference type="PANTHER" id="PTHR20883">
    <property type="entry name" value="PHYTANOYL-COA DIOXYGENASE DOMAIN CONTAINING 1"/>
    <property type="match status" value="1"/>
</dbReference>